<name>A0A3N6MNX4_9CYAN</name>
<dbReference type="GO" id="GO:0032259">
    <property type="term" value="P:methylation"/>
    <property type="evidence" value="ECO:0007669"/>
    <property type="project" value="UniProtKB-KW"/>
</dbReference>
<dbReference type="GO" id="GO:0009307">
    <property type="term" value="P:DNA restriction-modification system"/>
    <property type="evidence" value="ECO:0007669"/>
    <property type="project" value="UniProtKB-KW"/>
</dbReference>
<comment type="similarity">
    <text evidence="5 6">Belongs to the class I-like SAM-binding methyltransferase superfamily. C5-methyltransferase family.</text>
</comment>
<keyword evidence="2 5" id="KW-0808">Transferase</keyword>
<dbReference type="SUPFAM" id="SSF53335">
    <property type="entry name" value="S-adenosyl-L-methionine-dependent methyltransferases"/>
    <property type="match status" value="1"/>
</dbReference>
<dbReference type="PROSITE" id="PS51679">
    <property type="entry name" value="SAM_MT_C5"/>
    <property type="match status" value="1"/>
</dbReference>
<dbReference type="Gene3D" id="3.40.50.150">
    <property type="entry name" value="Vaccinia Virus protein VP39"/>
    <property type="match status" value="1"/>
</dbReference>
<keyword evidence="9" id="KW-1185">Reference proteome</keyword>
<dbReference type="InterPro" id="IPR050750">
    <property type="entry name" value="C5-MTase"/>
</dbReference>
<dbReference type="CDD" id="cd00315">
    <property type="entry name" value="Cyt_C5_DNA_methylase"/>
    <property type="match status" value="1"/>
</dbReference>
<evidence type="ECO:0000256" key="3">
    <source>
        <dbReference type="ARBA" id="ARBA00022691"/>
    </source>
</evidence>
<dbReference type="RefSeq" id="WP_124147720.1">
    <property type="nucleotide sequence ID" value="NZ_CAWOKI010000308.1"/>
</dbReference>
<evidence type="ECO:0000313" key="9">
    <source>
        <dbReference type="Proteomes" id="UP000269154"/>
    </source>
</evidence>
<dbReference type="EMBL" id="RCBY01000367">
    <property type="protein sequence ID" value="RQH22420.1"/>
    <property type="molecule type" value="Genomic_DNA"/>
</dbReference>
<dbReference type="InterPro" id="IPR001525">
    <property type="entry name" value="C5_MeTfrase"/>
</dbReference>
<feature type="active site" evidence="5">
    <location>
        <position position="78"/>
    </location>
</feature>
<dbReference type="PANTHER" id="PTHR46098:SF1">
    <property type="entry name" value="TRNA (CYTOSINE(38)-C(5))-METHYLTRANSFERASE"/>
    <property type="match status" value="1"/>
</dbReference>
<dbReference type="PROSITE" id="PS00094">
    <property type="entry name" value="C5_MTASE_1"/>
    <property type="match status" value="1"/>
</dbReference>
<dbReference type="GO" id="GO:0003886">
    <property type="term" value="F:DNA (cytosine-5-)-methyltransferase activity"/>
    <property type="evidence" value="ECO:0007669"/>
    <property type="project" value="UniProtKB-EC"/>
</dbReference>
<reference evidence="8 9" key="1">
    <citation type="journal article" date="2018" name="ACS Chem. Biol.">
        <title>Ketoreductase domain dysfunction expands chemodiversity: malyngamide biosynthesis in the cyanobacterium Okeania hirsuta.</title>
        <authorList>
            <person name="Moss N.A."/>
            <person name="Leao T."/>
            <person name="Rankin M."/>
            <person name="McCullough T.M."/>
            <person name="Qu P."/>
            <person name="Korobeynikov A."/>
            <person name="Smith J.L."/>
            <person name="Gerwick L."/>
            <person name="Gerwick W.H."/>
        </authorList>
    </citation>
    <scope>NUCLEOTIDE SEQUENCE [LARGE SCALE GENOMIC DNA]</scope>
    <source>
        <strain evidence="8 9">PAB10Feb10-1</strain>
    </source>
</reference>
<sequence length="390" mass="45172">MTQTNKLKAIELFAGIGGFRLGMKAANIDTIWANDISELCCQIYQSNFSSGSIVLDDINKINLSEIPEHDILTAGFPCQPFSQAGKKMGIRDRVRGTLFQRIVEIIQAKKPKYFLLENVKRILTMEKGYHFRIILNALASLDYFIEWRIINPINFGIPQNRDRIFIFGTWIKSIQKTPDLEKLSVFLTDNDLDNLPGNDNSEIEKYMEPIINFRSKNYHWGIAYQNKMYSQSLPLMPDVKPRKKLKDILQDESEINPQFDFTSDTLERIKQSKTVNRYCNGVEILYNQGGGARLGYTIFGINGVTSTLTASTSRHYERYQVGNKFRRLTNIEYARLMGFPDNWCRVAKIYNQYALYGNSVVPDCVEWIGKRIGQQNFKFKHQTWQQLTLF</sequence>
<comment type="caution">
    <text evidence="8">The sequence shown here is derived from an EMBL/GenBank/DDBJ whole genome shotgun (WGS) entry which is preliminary data.</text>
</comment>
<evidence type="ECO:0000256" key="5">
    <source>
        <dbReference type="PROSITE-ProRule" id="PRU01016"/>
    </source>
</evidence>
<dbReference type="OrthoDB" id="9813719at2"/>
<proteinExistence type="inferred from homology"/>
<evidence type="ECO:0000256" key="4">
    <source>
        <dbReference type="ARBA" id="ARBA00022747"/>
    </source>
</evidence>
<dbReference type="PRINTS" id="PR00105">
    <property type="entry name" value="C5METTRFRASE"/>
</dbReference>
<evidence type="ECO:0000313" key="8">
    <source>
        <dbReference type="EMBL" id="RQH22420.1"/>
    </source>
</evidence>
<keyword evidence="1 5" id="KW-0489">Methyltransferase</keyword>
<gene>
    <name evidence="8" type="ORF">D5R40_31005</name>
</gene>
<dbReference type="Pfam" id="PF00145">
    <property type="entry name" value="DNA_methylase"/>
    <property type="match status" value="1"/>
</dbReference>
<evidence type="ECO:0000256" key="2">
    <source>
        <dbReference type="ARBA" id="ARBA00022679"/>
    </source>
</evidence>
<dbReference type="PANTHER" id="PTHR46098">
    <property type="entry name" value="TRNA (CYTOSINE(38)-C(5))-METHYLTRANSFERASE"/>
    <property type="match status" value="1"/>
</dbReference>
<organism evidence="8 9">
    <name type="scientific">Okeania hirsuta</name>
    <dbReference type="NCBI Taxonomy" id="1458930"/>
    <lineage>
        <taxon>Bacteria</taxon>
        <taxon>Bacillati</taxon>
        <taxon>Cyanobacteriota</taxon>
        <taxon>Cyanophyceae</taxon>
        <taxon>Oscillatoriophycideae</taxon>
        <taxon>Oscillatoriales</taxon>
        <taxon>Microcoleaceae</taxon>
        <taxon>Okeania</taxon>
    </lineage>
</organism>
<dbReference type="AlphaFoldDB" id="A0A3N6MNX4"/>
<protein>
    <recommendedName>
        <fullName evidence="7">Cytosine-specific methyltransferase</fullName>
        <ecNumber evidence="7">2.1.1.37</ecNumber>
    </recommendedName>
</protein>
<dbReference type="Gene3D" id="3.90.120.10">
    <property type="entry name" value="DNA Methylase, subunit A, domain 2"/>
    <property type="match status" value="1"/>
</dbReference>
<dbReference type="NCBIfam" id="TIGR00675">
    <property type="entry name" value="dcm"/>
    <property type="match status" value="1"/>
</dbReference>
<keyword evidence="3 5" id="KW-0949">S-adenosyl-L-methionine</keyword>
<comment type="catalytic activity">
    <reaction evidence="7">
        <text>a 2'-deoxycytidine in DNA + S-adenosyl-L-methionine = a 5-methyl-2'-deoxycytidine in DNA + S-adenosyl-L-homocysteine + H(+)</text>
        <dbReference type="Rhea" id="RHEA:13681"/>
        <dbReference type="Rhea" id="RHEA-COMP:11369"/>
        <dbReference type="Rhea" id="RHEA-COMP:11370"/>
        <dbReference type="ChEBI" id="CHEBI:15378"/>
        <dbReference type="ChEBI" id="CHEBI:57856"/>
        <dbReference type="ChEBI" id="CHEBI:59789"/>
        <dbReference type="ChEBI" id="CHEBI:85452"/>
        <dbReference type="ChEBI" id="CHEBI:85454"/>
        <dbReference type="EC" id="2.1.1.37"/>
    </reaction>
</comment>
<dbReference type="InterPro" id="IPR018117">
    <property type="entry name" value="C5_DNA_meth_AS"/>
</dbReference>
<accession>A0A3N6MNX4</accession>
<dbReference type="EC" id="2.1.1.37" evidence="7"/>
<evidence type="ECO:0000256" key="7">
    <source>
        <dbReference type="RuleBase" id="RU000417"/>
    </source>
</evidence>
<dbReference type="Proteomes" id="UP000269154">
    <property type="component" value="Unassembled WGS sequence"/>
</dbReference>
<evidence type="ECO:0000256" key="1">
    <source>
        <dbReference type="ARBA" id="ARBA00022603"/>
    </source>
</evidence>
<evidence type="ECO:0000256" key="6">
    <source>
        <dbReference type="RuleBase" id="RU000416"/>
    </source>
</evidence>
<keyword evidence="4" id="KW-0680">Restriction system</keyword>
<dbReference type="InterPro" id="IPR029063">
    <property type="entry name" value="SAM-dependent_MTases_sf"/>
</dbReference>